<dbReference type="InterPro" id="IPR011010">
    <property type="entry name" value="DNA_brk_join_enz"/>
</dbReference>
<keyword evidence="2" id="KW-0233">DNA recombination</keyword>
<dbReference type="InterPro" id="IPR013762">
    <property type="entry name" value="Integrase-like_cat_sf"/>
</dbReference>
<dbReference type="Proteomes" id="UP001159042">
    <property type="component" value="Unassembled WGS sequence"/>
</dbReference>
<dbReference type="AlphaFoldDB" id="A0AAV8VD29"/>
<protein>
    <recommendedName>
        <fullName evidence="5">Tyr recombinase domain-containing protein</fullName>
    </recommendedName>
</protein>
<keyword evidence="1" id="KW-0238">DNA-binding</keyword>
<dbReference type="PANTHER" id="PTHR30349:SF41">
    <property type="entry name" value="INTEGRASE_RECOMBINASE PROTEIN MJ0367-RELATED"/>
    <property type="match status" value="1"/>
</dbReference>
<sequence length="343" mass="38749">MHINDNSSDDLVDCTPPEVLKSAKNSSLELLAIISRARYQIFLKIQTAYGPNILCCEVGTLSVYHNIDITKYFKLKALLKRKSDGYIPKKSKTLTTKQINQFLHEAPDTQHLFTKVALIVGISRACRKQELSHLKLENIESLGLQLLEFHKTFEKYANLRPTDIQESHFFLNYQREKCTKQAVVGVNKFGNIPKLIANYLHLGLAKRKLNTKFCQPYLHLKDPNLYTGHCFRRSSATILVDAGGDITALKRHGGWKSTAVAETYIDESITNKIEISNKILEAVNTSSTSNTSVSTPTATSELFMPMINESPTLQMTQEQSLTHNLNTHKYHVLLIFLIVTITP</sequence>
<proteinExistence type="predicted"/>
<evidence type="ECO:0000256" key="2">
    <source>
        <dbReference type="ARBA" id="ARBA00023172"/>
    </source>
</evidence>
<evidence type="ECO:0000313" key="3">
    <source>
        <dbReference type="EMBL" id="KAJ8912179.1"/>
    </source>
</evidence>
<keyword evidence="4" id="KW-1185">Reference proteome</keyword>
<dbReference type="GO" id="GO:0003677">
    <property type="term" value="F:DNA binding"/>
    <property type="evidence" value="ECO:0007669"/>
    <property type="project" value="UniProtKB-KW"/>
</dbReference>
<accession>A0AAV8VD29</accession>
<dbReference type="InterPro" id="IPR050090">
    <property type="entry name" value="Tyrosine_recombinase_XerCD"/>
</dbReference>
<reference evidence="3 4" key="1">
    <citation type="journal article" date="2023" name="Insect Mol. Biol.">
        <title>Genome sequencing provides insights into the evolution of gene families encoding plant cell wall-degrading enzymes in longhorned beetles.</title>
        <authorList>
            <person name="Shin N.R."/>
            <person name="Okamura Y."/>
            <person name="Kirsch R."/>
            <person name="Pauchet Y."/>
        </authorList>
    </citation>
    <scope>NUCLEOTIDE SEQUENCE [LARGE SCALE GENOMIC DNA]</scope>
    <source>
        <strain evidence="3">EAD_L_NR</strain>
    </source>
</reference>
<evidence type="ECO:0000256" key="1">
    <source>
        <dbReference type="ARBA" id="ARBA00023125"/>
    </source>
</evidence>
<dbReference type="SUPFAM" id="SSF56349">
    <property type="entry name" value="DNA breaking-rejoining enzymes"/>
    <property type="match status" value="1"/>
</dbReference>
<name>A0AAV8VD29_9CUCU</name>
<evidence type="ECO:0008006" key="5">
    <source>
        <dbReference type="Google" id="ProtNLM"/>
    </source>
</evidence>
<evidence type="ECO:0000313" key="4">
    <source>
        <dbReference type="Proteomes" id="UP001159042"/>
    </source>
</evidence>
<dbReference type="Gene3D" id="1.10.443.10">
    <property type="entry name" value="Intergrase catalytic core"/>
    <property type="match status" value="1"/>
</dbReference>
<dbReference type="GO" id="GO:0015074">
    <property type="term" value="P:DNA integration"/>
    <property type="evidence" value="ECO:0007669"/>
    <property type="project" value="InterPro"/>
</dbReference>
<dbReference type="PANTHER" id="PTHR30349">
    <property type="entry name" value="PHAGE INTEGRASE-RELATED"/>
    <property type="match status" value="1"/>
</dbReference>
<gene>
    <name evidence="3" type="ORF">NQ315_006146</name>
</gene>
<dbReference type="EMBL" id="JANEYG010000143">
    <property type="protein sequence ID" value="KAJ8912179.1"/>
    <property type="molecule type" value="Genomic_DNA"/>
</dbReference>
<organism evidence="3 4">
    <name type="scientific">Exocentrus adspersus</name>
    <dbReference type="NCBI Taxonomy" id="1586481"/>
    <lineage>
        <taxon>Eukaryota</taxon>
        <taxon>Metazoa</taxon>
        <taxon>Ecdysozoa</taxon>
        <taxon>Arthropoda</taxon>
        <taxon>Hexapoda</taxon>
        <taxon>Insecta</taxon>
        <taxon>Pterygota</taxon>
        <taxon>Neoptera</taxon>
        <taxon>Endopterygota</taxon>
        <taxon>Coleoptera</taxon>
        <taxon>Polyphaga</taxon>
        <taxon>Cucujiformia</taxon>
        <taxon>Chrysomeloidea</taxon>
        <taxon>Cerambycidae</taxon>
        <taxon>Lamiinae</taxon>
        <taxon>Acanthocinini</taxon>
        <taxon>Exocentrus</taxon>
    </lineage>
</organism>
<dbReference type="GO" id="GO:0006310">
    <property type="term" value="P:DNA recombination"/>
    <property type="evidence" value="ECO:0007669"/>
    <property type="project" value="UniProtKB-KW"/>
</dbReference>
<comment type="caution">
    <text evidence="3">The sequence shown here is derived from an EMBL/GenBank/DDBJ whole genome shotgun (WGS) entry which is preliminary data.</text>
</comment>